<evidence type="ECO:0000256" key="5">
    <source>
        <dbReference type="ARBA" id="ARBA00023284"/>
    </source>
</evidence>
<gene>
    <name evidence="6" type="primary">hslO</name>
    <name evidence="6" type="ORF">METEAL_03640</name>
</gene>
<dbReference type="KEGG" id="msil:METEAL_03640"/>
<dbReference type="Gene3D" id="3.55.30.10">
    <property type="entry name" value="Hsp33 domain"/>
    <property type="match status" value="1"/>
</dbReference>
<dbReference type="AlphaFoldDB" id="A0AA48GNC8"/>
<accession>A0AA48GNC8</accession>
<keyword evidence="5" id="KW-0676">Redox-active center</keyword>
<keyword evidence="7" id="KW-1185">Reference proteome</keyword>
<organism evidence="6 7">
    <name type="scientific">Mesoterricola silvestris</name>
    <dbReference type="NCBI Taxonomy" id="2927979"/>
    <lineage>
        <taxon>Bacteria</taxon>
        <taxon>Pseudomonadati</taxon>
        <taxon>Acidobacteriota</taxon>
        <taxon>Holophagae</taxon>
        <taxon>Holophagales</taxon>
        <taxon>Holophagaceae</taxon>
        <taxon>Mesoterricola</taxon>
    </lineage>
</organism>
<evidence type="ECO:0000256" key="4">
    <source>
        <dbReference type="ARBA" id="ARBA00023186"/>
    </source>
</evidence>
<keyword evidence="4" id="KW-0143">Chaperone</keyword>
<dbReference type="GO" id="GO:0044183">
    <property type="term" value="F:protein folding chaperone"/>
    <property type="evidence" value="ECO:0007669"/>
    <property type="project" value="TreeGrafter"/>
</dbReference>
<dbReference type="InterPro" id="IPR000397">
    <property type="entry name" value="Heat_shock_Hsp33"/>
</dbReference>
<dbReference type="GO" id="GO:0042026">
    <property type="term" value="P:protein refolding"/>
    <property type="evidence" value="ECO:0007669"/>
    <property type="project" value="TreeGrafter"/>
</dbReference>
<dbReference type="InterPro" id="IPR016153">
    <property type="entry name" value="Heat_shock_Hsp33_N"/>
</dbReference>
<evidence type="ECO:0000313" key="7">
    <source>
        <dbReference type="Proteomes" id="UP001238179"/>
    </source>
</evidence>
<dbReference type="GO" id="GO:0051082">
    <property type="term" value="F:unfolded protein binding"/>
    <property type="evidence" value="ECO:0007669"/>
    <property type="project" value="InterPro"/>
</dbReference>
<evidence type="ECO:0000313" key="6">
    <source>
        <dbReference type="EMBL" id="BDU71190.1"/>
    </source>
</evidence>
<reference evidence="7" key="1">
    <citation type="journal article" date="2023" name="Int. J. Syst. Evol. Microbiol.">
        <title>Mesoterricola silvestris gen. nov., sp. nov., Mesoterricola sediminis sp. nov., Geothrix oryzae sp. nov., Geothrix edaphica sp. nov., Geothrix rubra sp. nov., and Geothrix limicola sp. nov., six novel members of Acidobacteriota isolated from soils.</title>
        <authorList>
            <person name="Itoh H."/>
            <person name="Sugisawa Y."/>
            <person name="Mise K."/>
            <person name="Xu Z."/>
            <person name="Kuniyasu M."/>
            <person name="Ushijima N."/>
            <person name="Kawano K."/>
            <person name="Kobayashi E."/>
            <person name="Shiratori Y."/>
            <person name="Masuda Y."/>
            <person name="Senoo K."/>
        </authorList>
    </citation>
    <scope>NUCLEOTIDE SEQUENCE [LARGE SCALE GENOMIC DNA]</scope>
    <source>
        <strain evidence="7">W79</strain>
    </source>
</reference>
<dbReference type="Pfam" id="PF01430">
    <property type="entry name" value="HSP33"/>
    <property type="match status" value="1"/>
</dbReference>
<evidence type="ECO:0000256" key="2">
    <source>
        <dbReference type="ARBA" id="ARBA00022833"/>
    </source>
</evidence>
<protein>
    <submittedName>
        <fullName evidence="6">33 kDa chaperonin</fullName>
    </submittedName>
</protein>
<evidence type="ECO:0000256" key="1">
    <source>
        <dbReference type="ARBA" id="ARBA00022490"/>
    </source>
</evidence>
<dbReference type="EMBL" id="AP027080">
    <property type="protein sequence ID" value="BDU71190.1"/>
    <property type="molecule type" value="Genomic_DNA"/>
</dbReference>
<keyword evidence="3" id="KW-1015">Disulfide bond</keyword>
<dbReference type="InterPro" id="IPR016154">
    <property type="entry name" value="Heat_shock_Hsp33_C"/>
</dbReference>
<proteinExistence type="predicted"/>
<dbReference type="SUPFAM" id="SSF118352">
    <property type="entry name" value="HSP33 redox switch-like"/>
    <property type="match status" value="1"/>
</dbReference>
<dbReference type="GO" id="GO:0005737">
    <property type="term" value="C:cytoplasm"/>
    <property type="evidence" value="ECO:0007669"/>
    <property type="project" value="InterPro"/>
</dbReference>
<dbReference type="Gene3D" id="3.90.1280.10">
    <property type="entry name" value="HSP33 redox switch-like"/>
    <property type="match status" value="1"/>
</dbReference>
<dbReference type="PANTHER" id="PTHR30111:SF1">
    <property type="entry name" value="33 KDA CHAPERONIN"/>
    <property type="match status" value="1"/>
</dbReference>
<dbReference type="Proteomes" id="UP001238179">
    <property type="component" value="Chromosome"/>
</dbReference>
<evidence type="ECO:0000256" key="3">
    <source>
        <dbReference type="ARBA" id="ARBA00023157"/>
    </source>
</evidence>
<keyword evidence="1" id="KW-0963">Cytoplasm</keyword>
<sequence length="287" mass="31233">MGSRYTWGMSEADTPALVVRALTADRHIRFSALDASPLWDGVRRGHPHLEAEACAVLVEVLSSALLLQARNFFSERLQIHLRSAGRARAVVADSWPDGDIRGVLDEGAGAGPWLQGPGLLQVTRSTGSDAPYVGTLELVEGPLQAQLEAYLLQSEQVQASVHLWCDPGTGESGGLLVELMPECPPERLRALVEALEGLDVVPFWERTPEFLSSWINQGPGAEVLNTTAMRYRCRCSRESLLEALAGFGRAKRHEMFKDGGPVQVRCDYCGKDYTIAPGDLGPEGEEP</sequence>
<name>A0AA48GNC8_9BACT</name>
<keyword evidence="2" id="KW-0862">Zinc</keyword>
<dbReference type="PANTHER" id="PTHR30111">
    <property type="entry name" value="33 KDA CHAPERONIN"/>
    <property type="match status" value="1"/>
</dbReference>
<dbReference type="SUPFAM" id="SSF64397">
    <property type="entry name" value="Hsp33 domain"/>
    <property type="match status" value="1"/>
</dbReference>